<dbReference type="PANTHER" id="PTHR11108:SF1">
    <property type="entry name" value="FERROCHELATASE, MITOCHONDRIAL"/>
    <property type="match status" value="1"/>
</dbReference>
<dbReference type="PANTHER" id="PTHR11108">
    <property type="entry name" value="FERROCHELATASE"/>
    <property type="match status" value="1"/>
</dbReference>
<dbReference type="NCBIfam" id="TIGR00109">
    <property type="entry name" value="hemH"/>
    <property type="match status" value="1"/>
</dbReference>
<evidence type="ECO:0000256" key="4">
    <source>
        <dbReference type="ARBA" id="ARBA00023004"/>
    </source>
</evidence>
<dbReference type="HAMAP" id="MF_00323">
    <property type="entry name" value="Ferrochelatase"/>
    <property type="match status" value="1"/>
</dbReference>
<keyword evidence="2 9" id="KW-0963">Cytoplasm</keyword>
<comment type="subcellular location">
    <subcellularLocation>
        <location evidence="9 10">Cytoplasm</location>
    </subcellularLocation>
</comment>
<dbReference type="Proteomes" id="UP000033187">
    <property type="component" value="Chromosome 1"/>
</dbReference>
<reference evidence="13" key="1">
    <citation type="submission" date="2015-02" db="EMBL/GenBank/DDBJ databases">
        <authorList>
            <person name="Chooi Y.-H."/>
        </authorList>
    </citation>
    <scope>NUCLEOTIDE SEQUENCE [LARGE SCALE GENOMIC DNA]</scope>
    <source>
        <strain evidence="13">strain Y</strain>
    </source>
</reference>
<dbReference type="Gene3D" id="3.40.50.1400">
    <property type="match status" value="2"/>
</dbReference>
<dbReference type="InterPro" id="IPR001015">
    <property type="entry name" value="Ferrochelatase"/>
</dbReference>
<protein>
    <recommendedName>
        <fullName evidence="9 10">Ferrochelatase</fullName>
        <ecNumber evidence="9 10">4.98.1.1</ecNumber>
    </recommendedName>
    <alternativeName>
        <fullName evidence="9">Heme synthase</fullName>
    </alternativeName>
    <alternativeName>
        <fullName evidence="9">Protoheme ferro-lyase</fullName>
    </alternativeName>
</protein>
<dbReference type="EC" id="4.98.1.1" evidence="9 10"/>
<keyword evidence="6 9" id="KW-0456">Lyase</keyword>
<dbReference type="GO" id="GO:0004325">
    <property type="term" value="F:ferrochelatase activity"/>
    <property type="evidence" value="ECO:0007669"/>
    <property type="project" value="UniProtKB-UniRule"/>
</dbReference>
<dbReference type="PROSITE" id="PS00534">
    <property type="entry name" value="FERROCHELATASE"/>
    <property type="match status" value="1"/>
</dbReference>
<evidence type="ECO:0000256" key="11">
    <source>
        <dbReference type="SAM" id="MobiDB-lite"/>
    </source>
</evidence>
<keyword evidence="5 9" id="KW-0350">Heme biosynthesis</keyword>
<evidence type="ECO:0000256" key="8">
    <source>
        <dbReference type="ARBA" id="ARBA00024536"/>
    </source>
</evidence>
<dbReference type="CDD" id="cd03411">
    <property type="entry name" value="Ferrochelatase_N"/>
    <property type="match status" value="1"/>
</dbReference>
<comment type="pathway">
    <text evidence="9 10">Porphyrin-containing compound metabolism; protoheme biosynthesis; protoheme from protoporphyrin-IX: step 1/1.</text>
</comment>
<dbReference type="GO" id="GO:0006783">
    <property type="term" value="P:heme biosynthetic process"/>
    <property type="evidence" value="ECO:0007669"/>
    <property type="project" value="UniProtKB-UniRule"/>
</dbReference>
<proteinExistence type="inferred from homology"/>
<evidence type="ECO:0000256" key="7">
    <source>
        <dbReference type="ARBA" id="ARBA00023244"/>
    </source>
</evidence>
<dbReference type="GO" id="GO:0005737">
    <property type="term" value="C:cytoplasm"/>
    <property type="evidence" value="ECO:0007669"/>
    <property type="project" value="UniProtKB-SubCell"/>
</dbReference>
<keyword evidence="3 9" id="KW-0479">Metal-binding</keyword>
<dbReference type="SUPFAM" id="SSF53800">
    <property type="entry name" value="Chelatase"/>
    <property type="match status" value="1"/>
</dbReference>
<dbReference type="CDD" id="cd00419">
    <property type="entry name" value="Ferrochelatase_C"/>
    <property type="match status" value="1"/>
</dbReference>
<organism evidence="12 13">
    <name type="scientific">Candidatus Filomicrobium marinum</name>
    <dbReference type="NCBI Taxonomy" id="1608628"/>
    <lineage>
        <taxon>Bacteria</taxon>
        <taxon>Pseudomonadati</taxon>
        <taxon>Pseudomonadota</taxon>
        <taxon>Alphaproteobacteria</taxon>
        <taxon>Hyphomicrobiales</taxon>
        <taxon>Hyphomicrobiaceae</taxon>
        <taxon>Filomicrobium</taxon>
    </lineage>
</organism>
<evidence type="ECO:0000256" key="3">
    <source>
        <dbReference type="ARBA" id="ARBA00022723"/>
    </source>
</evidence>
<evidence type="ECO:0000256" key="1">
    <source>
        <dbReference type="ARBA" id="ARBA00007718"/>
    </source>
</evidence>
<keyword evidence="4 9" id="KW-0408">Iron</keyword>
<evidence type="ECO:0000256" key="2">
    <source>
        <dbReference type="ARBA" id="ARBA00022490"/>
    </source>
</evidence>
<dbReference type="Pfam" id="PF00762">
    <property type="entry name" value="Ferrochelatase"/>
    <property type="match status" value="1"/>
</dbReference>
<comment type="catalytic activity">
    <reaction evidence="9 10">
        <text>heme b + 2 H(+) = protoporphyrin IX + Fe(2+)</text>
        <dbReference type="Rhea" id="RHEA:22584"/>
        <dbReference type="ChEBI" id="CHEBI:15378"/>
        <dbReference type="ChEBI" id="CHEBI:29033"/>
        <dbReference type="ChEBI" id="CHEBI:57306"/>
        <dbReference type="ChEBI" id="CHEBI:60344"/>
        <dbReference type="EC" id="4.98.1.1"/>
    </reaction>
</comment>
<evidence type="ECO:0000313" key="12">
    <source>
        <dbReference type="EMBL" id="CPR19752.1"/>
    </source>
</evidence>
<dbReference type="AlphaFoldDB" id="A0A0D6JGM7"/>
<keyword evidence="7 9" id="KW-0627">Porphyrin biosynthesis</keyword>
<evidence type="ECO:0000256" key="5">
    <source>
        <dbReference type="ARBA" id="ARBA00023133"/>
    </source>
</evidence>
<dbReference type="UniPathway" id="UPA00252">
    <property type="reaction ID" value="UER00325"/>
</dbReference>
<dbReference type="InterPro" id="IPR019772">
    <property type="entry name" value="Ferrochelatase_AS"/>
</dbReference>
<comment type="catalytic activity">
    <reaction evidence="8">
        <text>Fe-coproporphyrin III + 2 H(+) = coproporphyrin III + Fe(2+)</text>
        <dbReference type="Rhea" id="RHEA:49572"/>
        <dbReference type="ChEBI" id="CHEBI:15378"/>
        <dbReference type="ChEBI" id="CHEBI:29033"/>
        <dbReference type="ChEBI" id="CHEBI:68438"/>
        <dbReference type="ChEBI" id="CHEBI:131725"/>
        <dbReference type="EC" id="4.99.1.9"/>
    </reaction>
    <physiologicalReaction direction="right-to-left" evidence="8">
        <dbReference type="Rhea" id="RHEA:49574"/>
    </physiologicalReaction>
</comment>
<comment type="similarity">
    <text evidence="1 9 10">Belongs to the ferrochelatase family.</text>
</comment>
<evidence type="ECO:0000256" key="9">
    <source>
        <dbReference type="HAMAP-Rule" id="MF_00323"/>
    </source>
</evidence>
<dbReference type="FunFam" id="3.40.50.1400:FF:000002">
    <property type="entry name" value="Ferrochelatase"/>
    <property type="match status" value="1"/>
</dbReference>
<dbReference type="InterPro" id="IPR033644">
    <property type="entry name" value="Ferrochelatase_C"/>
</dbReference>
<comment type="function">
    <text evidence="9 10">Catalyzes the ferrous insertion into protoporphyrin IX.</text>
</comment>
<gene>
    <name evidence="9 12" type="primary">hemH</name>
    <name evidence="12" type="ORF">YBN1229_v1_2305</name>
</gene>
<name>A0A0D6JGM7_9HYPH</name>
<dbReference type="KEGG" id="fiy:BN1229_v1_2305"/>
<dbReference type="InterPro" id="IPR033659">
    <property type="entry name" value="Ferrochelatase_N"/>
</dbReference>
<dbReference type="EMBL" id="LN829119">
    <property type="protein sequence ID" value="CPR19752.1"/>
    <property type="molecule type" value="Genomic_DNA"/>
</dbReference>
<feature type="binding site" evidence="9">
    <location>
        <position position="227"/>
    </location>
    <ligand>
        <name>Fe(2+)</name>
        <dbReference type="ChEBI" id="CHEBI:29033"/>
    </ligand>
</feature>
<keyword evidence="13" id="KW-1185">Reference proteome</keyword>
<feature type="region of interest" description="Disordered" evidence="11">
    <location>
        <begin position="1"/>
        <end position="24"/>
    </location>
</feature>
<evidence type="ECO:0000256" key="10">
    <source>
        <dbReference type="RuleBase" id="RU000607"/>
    </source>
</evidence>
<accession>A0A0D6JGM7</accession>
<feature type="binding site" evidence="9">
    <location>
        <position position="308"/>
    </location>
    <ligand>
        <name>Fe(2+)</name>
        <dbReference type="ChEBI" id="CHEBI:29033"/>
    </ligand>
</feature>
<evidence type="ECO:0000313" key="13">
    <source>
        <dbReference type="Proteomes" id="UP000033187"/>
    </source>
</evidence>
<dbReference type="GO" id="GO:0046872">
    <property type="term" value="F:metal ion binding"/>
    <property type="evidence" value="ECO:0007669"/>
    <property type="project" value="UniProtKB-KW"/>
</dbReference>
<evidence type="ECO:0000256" key="6">
    <source>
        <dbReference type="ARBA" id="ARBA00023239"/>
    </source>
</evidence>
<sequence>MGTLMNEMTKAVAPKPNRATWPAGHPKTNCGRIGVLLLNLGTPDGTDYWSMRRYLHEFLSDPRVIEVPRWKWWPILNLIILTRRPSTKGKDYETIWNKERDEGPLKTITRNQATVLAERLSGDPRIIVDWAMRYANPSTESRLKWLQEQGCERILLVPLYPQYAAATTATACDQAFRALMKMRWQPFVRVAPSYHDDPVYIEALATSMQRHLDGLDFKPERIIATFHGMPQEYLEKGDPYHCQCQKTSRLLREKMNWPAETWLTTFQSRFGNDPWLQPYTDKTVEALAKEGVKNILLIAPGFSADCLETLEELEVENRDIFRENGGRRFSYVPALNDREEGLKVIEAVVRRELMGWI</sequence>